<proteinExistence type="predicted"/>
<keyword evidence="1" id="KW-0677">Repeat</keyword>
<keyword evidence="4" id="KW-1185">Reference proteome</keyword>
<dbReference type="PANTHER" id="PTHR24134">
    <property type="entry name" value="ANKYRIN REPEAT-CONTAINING PROTEIN DDB_G0279043"/>
    <property type="match status" value="1"/>
</dbReference>
<feature type="repeat" description="ANK" evidence="3">
    <location>
        <begin position="184"/>
        <end position="217"/>
    </location>
</feature>
<gene>
    <name evidence="5" type="primary">LOC106165962</name>
</gene>
<dbReference type="InParanoid" id="A0A1S3IQI5"/>
<dbReference type="GeneID" id="106165962"/>
<dbReference type="Proteomes" id="UP000085678">
    <property type="component" value="Unplaced"/>
</dbReference>
<dbReference type="SUPFAM" id="SSF48403">
    <property type="entry name" value="Ankyrin repeat"/>
    <property type="match status" value="1"/>
</dbReference>
<protein>
    <submittedName>
        <fullName evidence="5">Uncharacterized protein LOC106165962</fullName>
    </submittedName>
</protein>
<evidence type="ECO:0000256" key="1">
    <source>
        <dbReference type="ARBA" id="ARBA00022737"/>
    </source>
</evidence>
<evidence type="ECO:0000256" key="3">
    <source>
        <dbReference type="PROSITE-ProRule" id="PRU00023"/>
    </source>
</evidence>
<evidence type="ECO:0000313" key="4">
    <source>
        <dbReference type="Proteomes" id="UP000085678"/>
    </source>
</evidence>
<reference evidence="5" key="1">
    <citation type="submission" date="2025-08" db="UniProtKB">
        <authorList>
            <consortium name="RefSeq"/>
        </authorList>
    </citation>
    <scope>IDENTIFICATION</scope>
    <source>
        <tissue evidence="5">Gonads</tissue>
    </source>
</reference>
<name>A0A1S3IQI5_LINAN</name>
<sequence>MAVNVFHVEFGINETELTQALELQHYSRAEQLIRNTSSASYLDEGCYQRIPLYISLCGQSIDGVSNIPVNLYIAKLLIEYGANVNLRIPETYYGCEYVGPGKTVLELLVDMYNDVYRHQPLLAYGDKSRLGVLWSPEKGQNNWTTVIGMTNEILTTKEQLQDDILDLIFIILSNGGDPNIRDINQMTPLHNTVILSDNVALARLLCESGADVEAVDIRDNTPLTAMCDAFPFGIRKFVENHPIADPYSKGNNLEDKEEFLEYLLSREENAVNVQGYQGRTALFNCMVRGDMESVIKLLKAGANPCIKGKLKEDKGTIREVSPLLAALASLRVVSSHLLKRLPHLIPKNLQFLAHLVDSGFFSKKEIADELAEYLDEQTDLSHLKRLGIELISRLFGGLSATLYQQCSRVIFQKTVFDKDQFSSESNQYQSQNLHEDVFTDNYIEYLTSQINSQVLESLVVREKLPKDVILSLEIELFRQRLCARVGTYKWFEYYDEELDGWLGYSDSEEESASDEGDSDLEYW</sequence>
<dbReference type="PROSITE" id="PS50088">
    <property type="entry name" value="ANK_REPEAT"/>
    <property type="match status" value="1"/>
</dbReference>
<evidence type="ECO:0000313" key="5">
    <source>
        <dbReference type="RefSeq" id="XP_013399804.1"/>
    </source>
</evidence>
<dbReference type="AlphaFoldDB" id="A0A1S3IQI5"/>
<dbReference type="PANTHER" id="PTHR24134:SF9">
    <property type="entry name" value="ANKYRIN REPEAT AND SOCS BOX PROTEIN 8"/>
    <property type="match status" value="1"/>
</dbReference>
<dbReference type="InterPro" id="IPR002110">
    <property type="entry name" value="Ankyrin_rpt"/>
</dbReference>
<dbReference type="Pfam" id="PF00023">
    <property type="entry name" value="Ank"/>
    <property type="match status" value="1"/>
</dbReference>
<dbReference type="KEGG" id="lak:106165962"/>
<dbReference type="RefSeq" id="XP_013399804.1">
    <property type="nucleotide sequence ID" value="XM_013544350.2"/>
</dbReference>
<dbReference type="OrthoDB" id="539213at2759"/>
<dbReference type="InterPro" id="IPR036770">
    <property type="entry name" value="Ankyrin_rpt-contain_sf"/>
</dbReference>
<dbReference type="Gene3D" id="1.25.40.20">
    <property type="entry name" value="Ankyrin repeat-containing domain"/>
    <property type="match status" value="2"/>
</dbReference>
<evidence type="ECO:0000256" key="2">
    <source>
        <dbReference type="ARBA" id="ARBA00023043"/>
    </source>
</evidence>
<accession>A0A1S3IQI5</accession>
<keyword evidence="2 3" id="KW-0040">ANK repeat</keyword>
<dbReference type="SMART" id="SM00248">
    <property type="entry name" value="ANK"/>
    <property type="match status" value="3"/>
</dbReference>
<organism evidence="4 5">
    <name type="scientific">Lingula anatina</name>
    <name type="common">Brachiopod</name>
    <name type="synonym">Lingula unguis</name>
    <dbReference type="NCBI Taxonomy" id="7574"/>
    <lineage>
        <taxon>Eukaryota</taxon>
        <taxon>Metazoa</taxon>
        <taxon>Spiralia</taxon>
        <taxon>Lophotrochozoa</taxon>
        <taxon>Brachiopoda</taxon>
        <taxon>Linguliformea</taxon>
        <taxon>Lingulata</taxon>
        <taxon>Lingulida</taxon>
        <taxon>Linguloidea</taxon>
        <taxon>Lingulidae</taxon>
        <taxon>Lingula</taxon>
    </lineage>
</organism>